<protein>
    <submittedName>
        <fullName evidence="5">NAD(P)-binding protein</fullName>
    </submittedName>
</protein>
<dbReference type="PRINTS" id="PR00081">
    <property type="entry name" value="GDHRDH"/>
</dbReference>
<dbReference type="InterPro" id="IPR020904">
    <property type="entry name" value="Sc_DH/Rdtase_CS"/>
</dbReference>
<dbReference type="InterPro" id="IPR052178">
    <property type="entry name" value="Sec_Metab_Biosynth_SDR"/>
</dbReference>
<dbReference type="Proteomes" id="UP000298138">
    <property type="component" value="Unassembled WGS sequence"/>
</dbReference>
<evidence type="ECO:0000256" key="2">
    <source>
        <dbReference type="ARBA" id="ARBA00022857"/>
    </source>
</evidence>
<reference evidence="5 6" key="1">
    <citation type="submission" date="2019-04" db="EMBL/GenBank/DDBJ databases">
        <title>Comparative genomics and transcriptomics to analyze fruiting body development in filamentous ascomycetes.</title>
        <authorList>
            <consortium name="DOE Joint Genome Institute"/>
            <person name="Lutkenhaus R."/>
            <person name="Traeger S."/>
            <person name="Breuer J."/>
            <person name="Kuo A."/>
            <person name="Lipzen A."/>
            <person name="Pangilinan J."/>
            <person name="Dilworth D."/>
            <person name="Sandor L."/>
            <person name="Poggeler S."/>
            <person name="Barry K."/>
            <person name="Grigoriev I.V."/>
            <person name="Nowrousian M."/>
        </authorList>
    </citation>
    <scope>NUCLEOTIDE SEQUENCE [LARGE SCALE GENOMIC DNA]</scope>
    <source>
        <strain evidence="5 6">CBS 389.68</strain>
    </source>
</reference>
<dbReference type="FunFam" id="3.40.50.720:FF:000084">
    <property type="entry name" value="Short-chain dehydrogenase reductase"/>
    <property type="match status" value="1"/>
</dbReference>
<dbReference type="AlphaFoldDB" id="A0A4S2N1Q4"/>
<dbReference type="InterPro" id="IPR036291">
    <property type="entry name" value="NAD(P)-bd_dom_sf"/>
</dbReference>
<accession>A0A4S2N1Q4</accession>
<feature type="region of interest" description="Disordered" evidence="4">
    <location>
        <begin position="222"/>
        <end position="249"/>
    </location>
</feature>
<dbReference type="EMBL" id="ML220114">
    <property type="protein sequence ID" value="TGZ82864.1"/>
    <property type="molecule type" value="Genomic_DNA"/>
</dbReference>
<organism evidence="5 6">
    <name type="scientific">Ascodesmis nigricans</name>
    <dbReference type="NCBI Taxonomy" id="341454"/>
    <lineage>
        <taxon>Eukaryota</taxon>
        <taxon>Fungi</taxon>
        <taxon>Dikarya</taxon>
        <taxon>Ascomycota</taxon>
        <taxon>Pezizomycotina</taxon>
        <taxon>Pezizomycetes</taxon>
        <taxon>Pezizales</taxon>
        <taxon>Ascodesmidaceae</taxon>
        <taxon>Ascodesmis</taxon>
    </lineage>
</organism>
<dbReference type="FunCoup" id="A0A4S2N1Q4">
    <property type="interactions" value="136"/>
</dbReference>
<dbReference type="STRING" id="341454.A0A4S2N1Q4"/>
<dbReference type="InParanoid" id="A0A4S2N1Q4"/>
<evidence type="ECO:0000313" key="5">
    <source>
        <dbReference type="EMBL" id="TGZ82864.1"/>
    </source>
</evidence>
<keyword evidence="6" id="KW-1185">Reference proteome</keyword>
<gene>
    <name evidence="5" type="ORF">EX30DRAFT_142663</name>
</gene>
<comment type="similarity">
    <text evidence="1">Belongs to the short-chain dehydrogenases/reductases (SDR) family.</text>
</comment>
<dbReference type="OrthoDB" id="2962696at2759"/>
<evidence type="ECO:0000313" key="6">
    <source>
        <dbReference type="Proteomes" id="UP000298138"/>
    </source>
</evidence>
<evidence type="ECO:0000256" key="1">
    <source>
        <dbReference type="ARBA" id="ARBA00006484"/>
    </source>
</evidence>
<dbReference type="PANTHER" id="PTHR43618">
    <property type="entry name" value="7-ALPHA-HYDROXYSTEROID DEHYDROGENASE"/>
    <property type="match status" value="1"/>
</dbReference>
<dbReference type="CDD" id="cd05233">
    <property type="entry name" value="SDR_c"/>
    <property type="match status" value="1"/>
</dbReference>
<dbReference type="PRINTS" id="PR00080">
    <property type="entry name" value="SDRFAMILY"/>
</dbReference>
<proteinExistence type="inferred from homology"/>
<dbReference type="PANTHER" id="PTHR43618:SF4">
    <property type="entry name" value="SHORT CHAIN DEHYDROGENASE_REDUCTASE FAMILY (AFU_ORTHOLOGUE AFUA_7G04540)"/>
    <property type="match status" value="1"/>
</dbReference>
<evidence type="ECO:0000256" key="4">
    <source>
        <dbReference type="SAM" id="MobiDB-lite"/>
    </source>
</evidence>
<dbReference type="Gene3D" id="3.40.50.720">
    <property type="entry name" value="NAD(P)-binding Rossmann-like Domain"/>
    <property type="match status" value="1"/>
</dbReference>
<dbReference type="SUPFAM" id="SSF51735">
    <property type="entry name" value="NAD(P)-binding Rossmann-fold domains"/>
    <property type="match status" value="1"/>
</dbReference>
<sequence length="289" mass="30658">MSSDHPALGLSDLFSPAEKVCVVTGGGTGIGLMIAQGLAENGAKRVYITGRRAERLKDAEKTYSKTPGQIVGIPCDITDQASLTNLAHQISTHHKIDLLICNAGISAEDTTRTTAPSDPTNLPALSTWLQSSSPSAWHSTLTTNLTAQYFTIATLLPHLTPTASIITISSVSGIMKNNSMGQFAYAASKAGLIHLTRNLAWVLRETGVRVNGIAPGLFPSEMTERRPAREGTGKSELGKERREWQAGRPGREEDVVAAVLWLAGRGGEFVTGQTVVVDGGLVTVRPSAM</sequence>
<evidence type="ECO:0000256" key="3">
    <source>
        <dbReference type="ARBA" id="ARBA00023002"/>
    </source>
</evidence>
<name>A0A4S2N1Q4_9PEZI</name>
<dbReference type="InterPro" id="IPR002347">
    <property type="entry name" value="SDR_fam"/>
</dbReference>
<dbReference type="Pfam" id="PF13561">
    <property type="entry name" value="adh_short_C2"/>
    <property type="match status" value="1"/>
</dbReference>
<keyword evidence="2" id="KW-0521">NADP</keyword>
<keyword evidence="3" id="KW-0560">Oxidoreductase</keyword>
<dbReference type="PROSITE" id="PS00061">
    <property type="entry name" value="ADH_SHORT"/>
    <property type="match status" value="1"/>
</dbReference>
<dbReference type="GO" id="GO:0016491">
    <property type="term" value="F:oxidoreductase activity"/>
    <property type="evidence" value="ECO:0007669"/>
    <property type="project" value="UniProtKB-KW"/>
</dbReference>